<sequence>MSPNFLNPMCQWIIPVECKEFSDSPVVRITIRKVSKMNLNVSCDDLPKEMFVKRLDLNRRCY</sequence>
<reference evidence="1" key="2">
    <citation type="submission" date="2020-11" db="EMBL/GenBank/DDBJ databases">
        <authorList>
            <person name="McCartney M.A."/>
            <person name="Auch B."/>
            <person name="Kono T."/>
            <person name="Mallez S."/>
            <person name="Becker A."/>
            <person name="Gohl D.M."/>
            <person name="Silverstein K.A.T."/>
            <person name="Koren S."/>
            <person name="Bechman K.B."/>
            <person name="Herman A."/>
            <person name="Abrahante J.E."/>
            <person name="Garbe J."/>
        </authorList>
    </citation>
    <scope>NUCLEOTIDE SEQUENCE</scope>
    <source>
        <strain evidence="1">Duluth1</strain>
        <tissue evidence="1">Whole animal</tissue>
    </source>
</reference>
<organism evidence="1 2">
    <name type="scientific">Dreissena polymorpha</name>
    <name type="common">Zebra mussel</name>
    <name type="synonym">Mytilus polymorpha</name>
    <dbReference type="NCBI Taxonomy" id="45954"/>
    <lineage>
        <taxon>Eukaryota</taxon>
        <taxon>Metazoa</taxon>
        <taxon>Spiralia</taxon>
        <taxon>Lophotrochozoa</taxon>
        <taxon>Mollusca</taxon>
        <taxon>Bivalvia</taxon>
        <taxon>Autobranchia</taxon>
        <taxon>Heteroconchia</taxon>
        <taxon>Euheterodonta</taxon>
        <taxon>Imparidentia</taxon>
        <taxon>Neoheterodontei</taxon>
        <taxon>Myida</taxon>
        <taxon>Dreissenoidea</taxon>
        <taxon>Dreissenidae</taxon>
        <taxon>Dreissena</taxon>
    </lineage>
</organism>
<evidence type="ECO:0000313" key="2">
    <source>
        <dbReference type="Proteomes" id="UP000828390"/>
    </source>
</evidence>
<reference evidence="1" key="1">
    <citation type="journal article" date="2019" name="bioRxiv">
        <title>The Genome of the Zebra Mussel, Dreissena polymorpha: A Resource for Invasive Species Research.</title>
        <authorList>
            <person name="McCartney M.A."/>
            <person name="Auch B."/>
            <person name="Kono T."/>
            <person name="Mallez S."/>
            <person name="Zhang Y."/>
            <person name="Obille A."/>
            <person name="Becker A."/>
            <person name="Abrahante J.E."/>
            <person name="Garbe J."/>
            <person name="Badalamenti J.P."/>
            <person name="Herman A."/>
            <person name="Mangelson H."/>
            <person name="Liachko I."/>
            <person name="Sullivan S."/>
            <person name="Sone E.D."/>
            <person name="Koren S."/>
            <person name="Silverstein K.A.T."/>
            <person name="Beckman K.B."/>
            <person name="Gohl D.M."/>
        </authorList>
    </citation>
    <scope>NUCLEOTIDE SEQUENCE</scope>
    <source>
        <strain evidence="1">Duluth1</strain>
        <tissue evidence="1">Whole animal</tissue>
    </source>
</reference>
<proteinExistence type="predicted"/>
<accession>A0A9D4DU94</accession>
<protein>
    <submittedName>
        <fullName evidence="1">Uncharacterized protein</fullName>
    </submittedName>
</protein>
<dbReference type="EMBL" id="JAIWYP010000010">
    <property type="protein sequence ID" value="KAH3755368.1"/>
    <property type="molecule type" value="Genomic_DNA"/>
</dbReference>
<name>A0A9D4DU94_DREPO</name>
<comment type="caution">
    <text evidence="1">The sequence shown here is derived from an EMBL/GenBank/DDBJ whole genome shotgun (WGS) entry which is preliminary data.</text>
</comment>
<keyword evidence="2" id="KW-1185">Reference proteome</keyword>
<evidence type="ECO:0000313" key="1">
    <source>
        <dbReference type="EMBL" id="KAH3755368.1"/>
    </source>
</evidence>
<gene>
    <name evidence="1" type="ORF">DPMN_190062</name>
</gene>
<dbReference type="Proteomes" id="UP000828390">
    <property type="component" value="Unassembled WGS sequence"/>
</dbReference>
<dbReference type="AlphaFoldDB" id="A0A9D4DU94"/>